<dbReference type="AlphaFoldDB" id="A0A2S8GNJ0"/>
<keyword evidence="1" id="KW-1133">Transmembrane helix</keyword>
<comment type="caution">
    <text evidence="2">The sequence shown here is derived from an EMBL/GenBank/DDBJ whole genome shotgun (WGS) entry which is preliminary data.</text>
</comment>
<keyword evidence="1" id="KW-0812">Transmembrane</keyword>
<feature type="transmembrane region" description="Helical" evidence="1">
    <location>
        <begin position="76"/>
        <end position="96"/>
    </location>
</feature>
<reference evidence="2 3" key="1">
    <citation type="submission" date="2018-02" db="EMBL/GenBank/DDBJ databases">
        <title>Comparative genomes isolates from brazilian mangrove.</title>
        <authorList>
            <person name="Araujo J.E."/>
            <person name="Taketani R.G."/>
            <person name="Silva M.C.P."/>
            <person name="Loureco M.V."/>
            <person name="Andreote F.D."/>
        </authorList>
    </citation>
    <scope>NUCLEOTIDE SEQUENCE [LARGE SCALE GENOMIC DNA]</scope>
    <source>
        <strain evidence="2 3">Nap-Phe MGV</strain>
    </source>
</reference>
<dbReference type="Proteomes" id="UP000237819">
    <property type="component" value="Unassembled WGS sequence"/>
</dbReference>
<organism evidence="2 3">
    <name type="scientific">Blastopirellula marina</name>
    <dbReference type="NCBI Taxonomy" id="124"/>
    <lineage>
        <taxon>Bacteria</taxon>
        <taxon>Pseudomonadati</taxon>
        <taxon>Planctomycetota</taxon>
        <taxon>Planctomycetia</taxon>
        <taxon>Pirellulales</taxon>
        <taxon>Pirellulaceae</taxon>
        <taxon>Blastopirellula</taxon>
    </lineage>
</organism>
<dbReference type="Gene3D" id="3.40.30.10">
    <property type="entry name" value="Glutaredoxin"/>
    <property type="match status" value="1"/>
</dbReference>
<dbReference type="EMBL" id="PUHZ01000012">
    <property type="protein sequence ID" value="PQO45997.1"/>
    <property type="molecule type" value="Genomic_DNA"/>
</dbReference>
<proteinExistence type="predicted"/>
<dbReference type="InterPro" id="IPR036249">
    <property type="entry name" value="Thioredoxin-like_sf"/>
</dbReference>
<feature type="transmembrane region" description="Helical" evidence="1">
    <location>
        <begin position="12"/>
        <end position="37"/>
    </location>
</feature>
<gene>
    <name evidence="2" type="ORF">C5Y93_12175</name>
</gene>
<keyword evidence="1" id="KW-0472">Membrane</keyword>
<protein>
    <submittedName>
        <fullName evidence="2">Uncharacterized protein</fullName>
    </submittedName>
</protein>
<sequence length="322" mass="35646">MNLSDQSPSWMKYVLLAAGGYNLIWGAAAIVAPAAMLSWLRVDADATALVFWQCIGMLVGVYGFAYLIAAGDPYRHWPLVLVGLIGKVLGPIGLLIAVGNGSLPLSFGWTNLTNDLIWWAPFVMILWGAVRHQHMVGNAYEMPEADDPIRELRTNDGRRLDDLANERPQLVVFLRHAGCTFCREAARDLGTQRSEIEASGCGIVLVHVGKEDEPEFFSKYGLDDLPRISDPSCRLYRQFGLDIGTFSQLFGAKVWMRGIAAGVFEGHGLGFPQANSFQMPGIYLYHCGQILDGYQHERASDRPIYLDFVRRNLAPVEAVVAK</sequence>
<feature type="transmembrane region" description="Helical" evidence="1">
    <location>
        <begin position="49"/>
        <end position="69"/>
    </location>
</feature>
<evidence type="ECO:0000313" key="2">
    <source>
        <dbReference type="EMBL" id="PQO45997.1"/>
    </source>
</evidence>
<evidence type="ECO:0000313" key="3">
    <source>
        <dbReference type="Proteomes" id="UP000237819"/>
    </source>
</evidence>
<evidence type="ECO:0000256" key="1">
    <source>
        <dbReference type="SAM" id="Phobius"/>
    </source>
</evidence>
<name>A0A2S8GNJ0_9BACT</name>
<accession>A0A2S8GNJ0</accession>
<dbReference type="RefSeq" id="WP_105335697.1">
    <property type="nucleotide sequence ID" value="NZ_PUHZ01000012.1"/>
</dbReference>
<dbReference type="SUPFAM" id="SSF52833">
    <property type="entry name" value="Thioredoxin-like"/>
    <property type="match status" value="1"/>
</dbReference>
<dbReference type="OrthoDB" id="200319at2"/>